<keyword evidence="3" id="KW-0032">Aminotransferase</keyword>
<evidence type="ECO:0000313" key="3">
    <source>
        <dbReference type="EMBL" id="QOY91712.1"/>
    </source>
</evidence>
<dbReference type="InterPro" id="IPR015424">
    <property type="entry name" value="PyrdxlP-dep_Trfase"/>
</dbReference>
<protein>
    <submittedName>
        <fullName evidence="3">Aminotransferase class V-fold PLP-dependent enzyme</fullName>
    </submittedName>
</protein>
<evidence type="ECO:0000313" key="4">
    <source>
        <dbReference type="Proteomes" id="UP000593892"/>
    </source>
</evidence>
<organism evidence="3 4">
    <name type="scientific">Paludibaculum fermentans</name>
    <dbReference type="NCBI Taxonomy" id="1473598"/>
    <lineage>
        <taxon>Bacteria</taxon>
        <taxon>Pseudomonadati</taxon>
        <taxon>Acidobacteriota</taxon>
        <taxon>Terriglobia</taxon>
        <taxon>Bryobacterales</taxon>
        <taxon>Bryobacteraceae</taxon>
        <taxon>Paludibaculum</taxon>
    </lineage>
</organism>
<keyword evidence="4" id="KW-1185">Reference proteome</keyword>
<dbReference type="InterPro" id="IPR015421">
    <property type="entry name" value="PyrdxlP-dep_Trfase_major"/>
</dbReference>
<sequence>MFTRRGFIHSSAAAALGAAETKPALPDKANFRVQEFQTCLNAGRWHPLSNGARAAANLYQEYKQRGIWDRNGLRSGANPNAHGGSQAEAKQLFAKLINAAPEEIAFVQSTTAGENLVVQALGLPAAGANIVTDGLHFEGSLYLYDALMKQGLDVRLVKPKNWRIEMRDLEQAINKQTRLVAISLVSYINGFQHDLKRICDVAHANGALVYADIVQAAGAVPVDVKASGIDFCATASYKWLMGDFGLGFLYARKDLLEGRLKRTVYSYRQLRSFSNHMFPYDSPGPSAVGWEQDHSAAGYFEQGTLASAVSETLAYSLQYIQTLGVENIRRHSQSMIAHLRREVPKLGHPLITPEGSTGPLVAFQLENPQLVEAKLKKAKVDVAITDHRMRVSPSVYNDHEDVERLLRALGS</sequence>
<dbReference type="SUPFAM" id="SSF53383">
    <property type="entry name" value="PLP-dependent transferases"/>
    <property type="match status" value="1"/>
</dbReference>
<dbReference type="RefSeq" id="WP_194453366.1">
    <property type="nucleotide sequence ID" value="NZ_CP063849.1"/>
</dbReference>
<dbReference type="PANTHER" id="PTHR43586:SF8">
    <property type="entry name" value="CYSTEINE DESULFURASE 1, CHLOROPLASTIC"/>
    <property type="match status" value="1"/>
</dbReference>
<keyword evidence="1" id="KW-0663">Pyridoxal phosphate</keyword>
<dbReference type="Proteomes" id="UP000593892">
    <property type="component" value="Chromosome"/>
</dbReference>
<dbReference type="InterPro" id="IPR000192">
    <property type="entry name" value="Aminotrans_V_dom"/>
</dbReference>
<dbReference type="AlphaFoldDB" id="A0A7S7NXQ1"/>
<dbReference type="Gene3D" id="3.40.640.10">
    <property type="entry name" value="Type I PLP-dependent aspartate aminotransferase-like (Major domain)"/>
    <property type="match status" value="1"/>
</dbReference>
<accession>A0A7S7NXQ1</accession>
<dbReference type="Pfam" id="PF00266">
    <property type="entry name" value="Aminotran_5"/>
    <property type="match status" value="1"/>
</dbReference>
<dbReference type="PANTHER" id="PTHR43586">
    <property type="entry name" value="CYSTEINE DESULFURASE"/>
    <property type="match status" value="1"/>
</dbReference>
<proteinExistence type="predicted"/>
<dbReference type="GO" id="GO:0008483">
    <property type="term" value="F:transaminase activity"/>
    <property type="evidence" value="ECO:0007669"/>
    <property type="project" value="UniProtKB-KW"/>
</dbReference>
<dbReference type="KEGG" id="pfer:IRI77_17745"/>
<evidence type="ECO:0000256" key="1">
    <source>
        <dbReference type="ARBA" id="ARBA00022898"/>
    </source>
</evidence>
<evidence type="ECO:0000259" key="2">
    <source>
        <dbReference type="Pfam" id="PF00266"/>
    </source>
</evidence>
<reference evidence="3 4" key="1">
    <citation type="submission" date="2020-10" db="EMBL/GenBank/DDBJ databases">
        <title>Complete genome sequence of Paludibaculum fermentans P105T, a facultatively anaerobic acidobacterium capable of dissimilatory Fe(III) reduction.</title>
        <authorList>
            <person name="Dedysh S.N."/>
            <person name="Beletsky A.V."/>
            <person name="Kulichevskaya I.S."/>
            <person name="Mardanov A.V."/>
            <person name="Ravin N.V."/>
        </authorList>
    </citation>
    <scope>NUCLEOTIDE SEQUENCE [LARGE SCALE GENOMIC DNA]</scope>
    <source>
        <strain evidence="3 4">P105</strain>
    </source>
</reference>
<dbReference type="InterPro" id="IPR015422">
    <property type="entry name" value="PyrdxlP-dep_Trfase_small"/>
</dbReference>
<gene>
    <name evidence="3" type="ORF">IRI77_17745</name>
</gene>
<name>A0A7S7NXQ1_PALFE</name>
<dbReference type="Gene3D" id="3.90.1150.10">
    <property type="entry name" value="Aspartate Aminotransferase, domain 1"/>
    <property type="match status" value="1"/>
</dbReference>
<keyword evidence="3" id="KW-0808">Transferase</keyword>
<dbReference type="EMBL" id="CP063849">
    <property type="protein sequence ID" value="QOY91712.1"/>
    <property type="molecule type" value="Genomic_DNA"/>
</dbReference>
<feature type="domain" description="Aminotransferase class V" evidence="2">
    <location>
        <begin position="87"/>
        <end position="405"/>
    </location>
</feature>